<keyword evidence="3" id="KW-1185">Reference proteome</keyword>
<protein>
    <submittedName>
        <fullName evidence="2">DNA metabolism protein</fullName>
    </submittedName>
</protein>
<reference evidence="2 3" key="1">
    <citation type="submission" date="2019-08" db="EMBL/GenBank/DDBJ databases">
        <title>Lewinella sp. strain SSH13 Genome sequencing and assembly.</title>
        <authorList>
            <person name="Kim I."/>
        </authorList>
    </citation>
    <scope>NUCLEOTIDE SEQUENCE [LARGE SCALE GENOMIC DNA]</scope>
    <source>
        <strain evidence="2 3">SSH13</strain>
    </source>
</reference>
<evidence type="ECO:0000313" key="2">
    <source>
        <dbReference type="EMBL" id="TXF91840.1"/>
    </source>
</evidence>
<accession>A0A5C7FMF0</accession>
<dbReference type="AlphaFoldDB" id="A0A5C7FMF0"/>
<evidence type="ECO:0000259" key="1">
    <source>
        <dbReference type="Pfam" id="PF13566"/>
    </source>
</evidence>
<dbReference type="InterPro" id="IPR025404">
    <property type="entry name" value="DUF4130"/>
</dbReference>
<dbReference type="OrthoDB" id="5290748at2"/>
<evidence type="ECO:0000313" key="3">
    <source>
        <dbReference type="Proteomes" id="UP000321907"/>
    </source>
</evidence>
<name>A0A5C7FMF0_9BACT</name>
<dbReference type="Pfam" id="PF13566">
    <property type="entry name" value="DUF4130"/>
    <property type="match status" value="1"/>
</dbReference>
<dbReference type="InterPro" id="IPR023875">
    <property type="entry name" value="DNA_repair_put"/>
</dbReference>
<dbReference type="Proteomes" id="UP000321907">
    <property type="component" value="Unassembled WGS sequence"/>
</dbReference>
<dbReference type="NCBIfam" id="TIGR03915">
    <property type="entry name" value="SAM_7_link_chp"/>
    <property type="match status" value="1"/>
</dbReference>
<sequence length="253" mass="29746">MLFTYDATFEGLLSVIFERYRLKAKAADIIAEDVFQQQLFSEATHVETEPAHAKRVIAGLQKRAGNDVAKWLKKVFLTEQPGTERLILHYVERQMESTSDVRKDAGDPKIRKLLQLHQQMGREVHRMHAFVRFQETPDGMFVALINPDFNCLPLLGEHFAARYPAMEWLIYDTKRHYGLHWNSDLKKADFITLDTSNDGNLRQLSSEMLTSTESDYQDLWNVYFKAVDIPERRNMKLHLQHVPKRYWKYLTEK</sequence>
<gene>
    <name evidence="2" type="ORF">FUA23_01020</name>
</gene>
<proteinExistence type="predicted"/>
<feature type="domain" description="DUF4130" evidence="1">
    <location>
        <begin position="82"/>
        <end position="252"/>
    </location>
</feature>
<dbReference type="EMBL" id="VOXD01000001">
    <property type="protein sequence ID" value="TXF91840.1"/>
    <property type="molecule type" value="Genomic_DNA"/>
</dbReference>
<comment type="caution">
    <text evidence="2">The sequence shown here is derived from an EMBL/GenBank/DDBJ whole genome shotgun (WGS) entry which is preliminary data.</text>
</comment>
<organism evidence="2 3">
    <name type="scientific">Neolewinella aurantiaca</name>
    <dbReference type="NCBI Taxonomy" id="2602767"/>
    <lineage>
        <taxon>Bacteria</taxon>
        <taxon>Pseudomonadati</taxon>
        <taxon>Bacteroidota</taxon>
        <taxon>Saprospiria</taxon>
        <taxon>Saprospirales</taxon>
        <taxon>Lewinellaceae</taxon>
        <taxon>Neolewinella</taxon>
    </lineage>
</organism>